<dbReference type="Pfam" id="PF00057">
    <property type="entry name" value="Ldl_recept_a"/>
    <property type="match status" value="3"/>
</dbReference>
<dbReference type="Pfam" id="PF01683">
    <property type="entry name" value="EB"/>
    <property type="match status" value="1"/>
</dbReference>
<feature type="domain" description="EB" evidence="4">
    <location>
        <begin position="75"/>
        <end position="131"/>
    </location>
</feature>
<dbReference type="SUPFAM" id="SSF57424">
    <property type="entry name" value="LDL receptor-like module"/>
    <property type="match status" value="4"/>
</dbReference>
<gene>
    <name evidence="6" type="primary">LOC108673438</name>
</gene>
<dbReference type="RefSeq" id="XP_018016761.1">
    <property type="nucleotide sequence ID" value="XM_018161272.2"/>
</dbReference>
<evidence type="ECO:0000259" key="4">
    <source>
        <dbReference type="Pfam" id="PF01683"/>
    </source>
</evidence>
<reference evidence="6" key="1">
    <citation type="submission" date="2025-08" db="UniProtKB">
        <authorList>
            <consortium name="RefSeq"/>
        </authorList>
    </citation>
    <scope>IDENTIFICATION</scope>
    <source>
        <tissue evidence="6">Whole organism</tissue>
    </source>
</reference>
<evidence type="ECO:0000256" key="3">
    <source>
        <dbReference type="SAM" id="SignalP"/>
    </source>
</evidence>
<dbReference type="PRINTS" id="PR00261">
    <property type="entry name" value="LDLRECEPTOR"/>
</dbReference>
<keyword evidence="3" id="KW-0732">Signal</keyword>
<dbReference type="KEGG" id="hazt:108673438"/>
<dbReference type="OMA" id="NRRKCPE"/>
<dbReference type="InterPro" id="IPR036055">
    <property type="entry name" value="LDL_receptor-like_sf"/>
</dbReference>
<feature type="disulfide bond" evidence="2">
    <location>
        <begin position="455"/>
        <end position="470"/>
    </location>
</feature>
<dbReference type="AlphaFoldDB" id="A0A8B7NUX6"/>
<feature type="disulfide bond" evidence="2">
    <location>
        <begin position="393"/>
        <end position="405"/>
    </location>
</feature>
<feature type="disulfide bond" evidence="2">
    <location>
        <begin position="335"/>
        <end position="350"/>
    </location>
</feature>
<dbReference type="PROSITE" id="PS01209">
    <property type="entry name" value="LDLRA_1"/>
    <property type="match status" value="1"/>
</dbReference>
<evidence type="ECO:0000313" key="6">
    <source>
        <dbReference type="RefSeq" id="XP_018016761.1"/>
    </source>
</evidence>
<keyword evidence="6" id="KW-0449">Lipoprotein</keyword>
<proteinExistence type="predicted"/>
<feature type="disulfide bond" evidence="2">
    <location>
        <begin position="355"/>
        <end position="367"/>
    </location>
</feature>
<organism evidence="5 6">
    <name type="scientific">Hyalella azteca</name>
    <name type="common">Amphipod</name>
    <dbReference type="NCBI Taxonomy" id="294128"/>
    <lineage>
        <taxon>Eukaryota</taxon>
        <taxon>Metazoa</taxon>
        <taxon>Ecdysozoa</taxon>
        <taxon>Arthropoda</taxon>
        <taxon>Crustacea</taxon>
        <taxon>Multicrustacea</taxon>
        <taxon>Malacostraca</taxon>
        <taxon>Eumalacostraca</taxon>
        <taxon>Peracarida</taxon>
        <taxon>Amphipoda</taxon>
        <taxon>Senticaudata</taxon>
        <taxon>Talitrida</taxon>
        <taxon>Talitroidea</taxon>
        <taxon>Hyalellidae</taxon>
        <taxon>Hyalella</taxon>
    </lineage>
</organism>
<protein>
    <submittedName>
        <fullName evidence="6">Low-density lipoprotein receptor-related protein 2</fullName>
    </submittedName>
</protein>
<keyword evidence="1 2" id="KW-1015">Disulfide bond</keyword>
<feature type="disulfide bond" evidence="2">
    <location>
        <begin position="374"/>
        <end position="389"/>
    </location>
</feature>
<dbReference type="PANTHER" id="PTHR39069:SF1">
    <property type="entry name" value="ECDYSONE-INDUCIBLE GENE E1, ISOFORM A"/>
    <property type="match status" value="1"/>
</dbReference>
<evidence type="ECO:0000313" key="5">
    <source>
        <dbReference type="Proteomes" id="UP000694843"/>
    </source>
</evidence>
<feature type="chain" id="PRO_5034371760" evidence="3">
    <location>
        <begin position="31"/>
        <end position="478"/>
    </location>
</feature>
<comment type="caution">
    <text evidence="2">Lacks conserved residue(s) required for the propagation of feature annotation.</text>
</comment>
<feature type="disulfide bond" evidence="2">
    <location>
        <begin position="400"/>
        <end position="418"/>
    </location>
</feature>
<dbReference type="OrthoDB" id="9978656at2759"/>
<dbReference type="PANTHER" id="PTHR39069">
    <property type="entry name" value="ECDYSONE-INDUCIBLE GENE E1, ISOFORM A"/>
    <property type="match status" value="1"/>
</dbReference>
<dbReference type="InterPro" id="IPR023415">
    <property type="entry name" value="LDLR_class-A_CS"/>
</dbReference>
<sequence>MTALHCRGISSLVYSLGALLLLSWTCETNALFSQAFCLDDSDCISNSLPGGTHFPLARSLAGGTQLICDKGRCKCPPYHLLVNGTLCLPGRLLGFKCDSDTQCRVRVAMSGCVQGVCQCGDGFTPYRRANCLPASKAGEVCRTHGQCRLSSPHAHCSFSVPRVMGRCSCGPDHSSTSDGLCAPNILGLGSSCSNSRQCNRRVRGSVCKVAEKHQDSAQSRKFHRLTSVPGVLREEENPFNELSGGGFCDCPDGHARDNFKCIPLGKEIGESAVSLGQRCARDTQCRAADPHTWCHNGVCDCVVTTAKCSATATGCHPDTFQCVSSGQCISAHFVCDGAPQCDDHSDEAQCHGGRCSQHSFRCPSGRCISRGFLCDGIKHCEDGADEQPCRDDCPPSTFKCGDGRCLPGYVFCNAKPSCGDASDEEHAACILGAPRLQYCPFRCNNGRCRSVSVLCSGTDGCGDNSDEEKCEVCSCPAV</sequence>
<accession>A0A8B7NUX6</accession>
<dbReference type="InterPro" id="IPR002172">
    <property type="entry name" value="LDrepeatLR_classA_rpt"/>
</dbReference>
<keyword evidence="5" id="KW-1185">Reference proteome</keyword>
<dbReference type="CDD" id="cd00112">
    <property type="entry name" value="LDLa"/>
    <property type="match status" value="4"/>
</dbReference>
<dbReference type="PROSITE" id="PS50068">
    <property type="entry name" value="LDLRA_2"/>
    <property type="match status" value="4"/>
</dbReference>
<keyword evidence="6" id="KW-0675">Receptor</keyword>
<evidence type="ECO:0000256" key="1">
    <source>
        <dbReference type="ARBA" id="ARBA00023157"/>
    </source>
</evidence>
<dbReference type="InterPro" id="IPR006149">
    <property type="entry name" value="EB_dom"/>
</dbReference>
<feature type="disulfide bond" evidence="2">
    <location>
        <begin position="443"/>
        <end position="461"/>
    </location>
</feature>
<dbReference type="SMART" id="SM00192">
    <property type="entry name" value="LDLa"/>
    <property type="match status" value="4"/>
</dbReference>
<dbReference type="Gene3D" id="4.10.400.10">
    <property type="entry name" value="Low-density Lipoprotein Receptor"/>
    <property type="match status" value="4"/>
</dbReference>
<name>A0A8B7NUX6_HYAAZ</name>
<feature type="disulfide bond" evidence="2">
    <location>
        <begin position="362"/>
        <end position="380"/>
    </location>
</feature>
<dbReference type="GeneID" id="108673438"/>
<feature type="signal peptide" evidence="3">
    <location>
        <begin position="1"/>
        <end position="30"/>
    </location>
</feature>
<dbReference type="Proteomes" id="UP000694843">
    <property type="component" value="Unplaced"/>
</dbReference>
<evidence type="ECO:0000256" key="2">
    <source>
        <dbReference type="PROSITE-ProRule" id="PRU00124"/>
    </source>
</evidence>